<gene>
    <name evidence="2" type="ORF">K493DRAFT_317599</name>
</gene>
<name>A0A1Y1XZ34_9FUNG</name>
<evidence type="ECO:0000259" key="1">
    <source>
        <dbReference type="PROSITE" id="PS50181"/>
    </source>
</evidence>
<evidence type="ECO:0000313" key="3">
    <source>
        <dbReference type="Proteomes" id="UP000193498"/>
    </source>
</evidence>
<proteinExistence type="predicted"/>
<evidence type="ECO:0000313" key="2">
    <source>
        <dbReference type="EMBL" id="ORX90989.1"/>
    </source>
</evidence>
<dbReference type="Gene3D" id="1.20.1280.50">
    <property type="match status" value="1"/>
</dbReference>
<organism evidence="2 3">
    <name type="scientific">Basidiobolus meristosporus CBS 931.73</name>
    <dbReference type="NCBI Taxonomy" id="1314790"/>
    <lineage>
        <taxon>Eukaryota</taxon>
        <taxon>Fungi</taxon>
        <taxon>Fungi incertae sedis</taxon>
        <taxon>Zoopagomycota</taxon>
        <taxon>Entomophthoromycotina</taxon>
        <taxon>Basidiobolomycetes</taxon>
        <taxon>Basidiobolales</taxon>
        <taxon>Basidiobolaceae</taxon>
        <taxon>Basidiobolus</taxon>
    </lineage>
</organism>
<dbReference type="InterPro" id="IPR036047">
    <property type="entry name" value="F-box-like_dom_sf"/>
</dbReference>
<dbReference type="SMART" id="SM00860">
    <property type="entry name" value="SMI1_KNR4"/>
    <property type="match status" value="1"/>
</dbReference>
<comment type="caution">
    <text evidence="2">The sequence shown here is derived from an EMBL/GenBank/DDBJ whole genome shotgun (WGS) entry which is preliminary data.</text>
</comment>
<dbReference type="SMART" id="SM00256">
    <property type="entry name" value="FBOX"/>
    <property type="match status" value="1"/>
</dbReference>
<keyword evidence="3" id="KW-1185">Reference proteome</keyword>
<dbReference type="InterPro" id="IPR001810">
    <property type="entry name" value="F-box_dom"/>
</dbReference>
<dbReference type="EMBL" id="MCFE01000349">
    <property type="protein sequence ID" value="ORX90989.1"/>
    <property type="molecule type" value="Genomic_DNA"/>
</dbReference>
<dbReference type="InParanoid" id="A0A1Y1XZ34"/>
<sequence length="427" mass="49886">MSALILLLPEDCWDTIFSYLNLDDLLNLSLQCKPLYDLLTSRQDSLWRTRLSEFFPGLTKDIRVVPEVPDHHHHSYPEIKYLRLGVPGALRNTTPECPLGWRYPSIPRLNTAKNLCLLLRKISNIQDALVNSILQTSKNTTTASPHHQARARSTDSFAGEKRFVQERGTPNRLLELIEFQERFDLTLPVDYVYFLLKHAHKFWWNPEWLRMSSVPGDGSFVFTGPSPQHNGRSEFRVIPSESLLDHHPEPYLGELVESQYDYWKYLAGERRFLRITSPVGEESERYLLLEVTDHTESDFGAVYYVNNAGDSRQPREFDEEDYMPRTPLWSHFTFTDFLGRFAKASLTVNLVPHRFFYQVGFHEEFKNFLEETELFERPQKTFTTQVSCLHVTRLPFPLSDQELLLEENIGVLNTKERKCTCTDDSDW</sequence>
<dbReference type="InterPro" id="IPR018958">
    <property type="entry name" value="Knr4/Smi1-like_dom"/>
</dbReference>
<dbReference type="Pfam" id="PF00646">
    <property type="entry name" value="F-box"/>
    <property type="match status" value="1"/>
</dbReference>
<dbReference type="SUPFAM" id="SSF81383">
    <property type="entry name" value="F-box domain"/>
    <property type="match status" value="1"/>
</dbReference>
<feature type="domain" description="F-box" evidence="1">
    <location>
        <begin position="2"/>
        <end position="50"/>
    </location>
</feature>
<dbReference type="AlphaFoldDB" id="A0A1Y1XZ34"/>
<dbReference type="Proteomes" id="UP000193498">
    <property type="component" value="Unassembled WGS sequence"/>
</dbReference>
<reference evidence="2 3" key="1">
    <citation type="submission" date="2016-07" db="EMBL/GenBank/DDBJ databases">
        <title>Pervasive Adenine N6-methylation of Active Genes in Fungi.</title>
        <authorList>
            <consortium name="DOE Joint Genome Institute"/>
            <person name="Mondo S.J."/>
            <person name="Dannebaum R.O."/>
            <person name="Kuo R.C."/>
            <person name="Labutti K."/>
            <person name="Haridas S."/>
            <person name="Kuo A."/>
            <person name="Salamov A."/>
            <person name="Ahrendt S.R."/>
            <person name="Lipzen A."/>
            <person name="Sullivan W."/>
            <person name="Andreopoulos W.B."/>
            <person name="Clum A."/>
            <person name="Lindquist E."/>
            <person name="Daum C."/>
            <person name="Ramamoorthy G.K."/>
            <person name="Gryganskyi A."/>
            <person name="Culley D."/>
            <person name="Magnuson J.K."/>
            <person name="James T.Y."/>
            <person name="O'Malley M.A."/>
            <person name="Stajich J.E."/>
            <person name="Spatafora J.W."/>
            <person name="Visel A."/>
            <person name="Grigoriev I.V."/>
        </authorList>
    </citation>
    <scope>NUCLEOTIDE SEQUENCE [LARGE SCALE GENOMIC DNA]</scope>
    <source>
        <strain evidence="2 3">CBS 931.73</strain>
    </source>
</reference>
<accession>A0A1Y1XZ34</accession>
<protein>
    <recommendedName>
        <fullName evidence="1">F-box domain-containing protein</fullName>
    </recommendedName>
</protein>
<dbReference type="PROSITE" id="PS50181">
    <property type="entry name" value="FBOX"/>
    <property type="match status" value="1"/>
</dbReference>